<evidence type="ECO:0000313" key="1">
    <source>
        <dbReference type="EMBL" id="MBW98582.1"/>
    </source>
</evidence>
<reference evidence="1" key="1">
    <citation type="submission" date="2018-02" db="EMBL/GenBank/DDBJ databases">
        <title>Rhizophora mucronata_Transcriptome.</title>
        <authorList>
            <person name="Meera S.P."/>
            <person name="Sreeshan A."/>
            <person name="Augustine A."/>
        </authorList>
    </citation>
    <scope>NUCLEOTIDE SEQUENCE</scope>
    <source>
        <tissue evidence="1">Leaf</tissue>
    </source>
</reference>
<dbReference type="EMBL" id="GGEC01018099">
    <property type="protein sequence ID" value="MBW98582.1"/>
    <property type="molecule type" value="Transcribed_RNA"/>
</dbReference>
<protein>
    <submittedName>
        <fullName evidence="1">Pseudouridine synthase and archaeosine transglycosylase domain-containing family protein</fullName>
    </submittedName>
</protein>
<sequence length="85" mass="10136">MAYLPKAIIEIMHVVHSNSLVDCPYIFSRHFCQPYSKSMLLSFCHYSHWTFCFHFIIQSTSWGCKPRTHYVCARKDKFYCTPVHL</sequence>
<proteinExistence type="predicted"/>
<dbReference type="AlphaFoldDB" id="A0A2P2JYN3"/>
<name>A0A2P2JYN3_RHIMU</name>
<organism evidence="1">
    <name type="scientific">Rhizophora mucronata</name>
    <name type="common">Asiatic mangrove</name>
    <dbReference type="NCBI Taxonomy" id="61149"/>
    <lineage>
        <taxon>Eukaryota</taxon>
        <taxon>Viridiplantae</taxon>
        <taxon>Streptophyta</taxon>
        <taxon>Embryophyta</taxon>
        <taxon>Tracheophyta</taxon>
        <taxon>Spermatophyta</taxon>
        <taxon>Magnoliopsida</taxon>
        <taxon>eudicotyledons</taxon>
        <taxon>Gunneridae</taxon>
        <taxon>Pentapetalae</taxon>
        <taxon>rosids</taxon>
        <taxon>fabids</taxon>
        <taxon>Malpighiales</taxon>
        <taxon>Rhizophoraceae</taxon>
        <taxon>Rhizophora</taxon>
    </lineage>
</organism>
<accession>A0A2P2JYN3</accession>